<organism evidence="2 3">
    <name type="scientific">Candidatus Viadribacter manganicus</name>
    <dbReference type="NCBI Taxonomy" id="1759059"/>
    <lineage>
        <taxon>Bacteria</taxon>
        <taxon>Pseudomonadati</taxon>
        <taxon>Pseudomonadota</taxon>
        <taxon>Alphaproteobacteria</taxon>
        <taxon>Hyphomonadales</taxon>
        <taxon>Hyphomonadaceae</taxon>
        <taxon>Candidatus Viadribacter</taxon>
    </lineage>
</organism>
<protein>
    <submittedName>
        <fullName evidence="2">Uncharacterized protein</fullName>
    </submittedName>
</protein>
<gene>
    <name evidence="2" type="ORF">ATE48_00915</name>
</gene>
<feature type="transmembrane region" description="Helical" evidence="1">
    <location>
        <begin position="72"/>
        <end position="91"/>
    </location>
</feature>
<feature type="transmembrane region" description="Helical" evidence="1">
    <location>
        <begin position="6"/>
        <end position="24"/>
    </location>
</feature>
<accession>A0A1B1ADF6</accession>
<dbReference type="AlphaFoldDB" id="A0A1B1ADF6"/>
<evidence type="ECO:0000256" key="1">
    <source>
        <dbReference type="SAM" id="Phobius"/>
    </source>
</evidence>
<dbReference type="InParanoid" id="A0A1B1ADF6"/>
<feature type="transmembrane region" description="Helical" evidence="1">
    <location>
        <begin position="36"/>
        <end position="60"/>
    </location>
</feature>
<proteinExistence type="predicted"/>
<reference evidence="2 3" key="1">
    <citation type="submission" date="2015-11" db="EMBL/GenBank/DDBJ databases">
        <title>Whole-Genome Sequence of Candidatus Oderbacter manganicum from the National Park Lower Oder Valley, Germany.</title>
        <authorList>
            <person name="Braun B."/>
            <person name="Liere K."/>
            <person name="Szewzyk U."/>
        </authorList>
    </citation>
    <scope>NUCLEOTIDE SEQUENCE [LARGE SCALE GENOMIC DNA]</scope>
    <source>
        <strain evidence="2 3">OTSz_A_272</strain>
    </source>
</reference>
<dbReference type="KEGG" id="cbot:ATE48_00915"/>
<evidence type="ECO:0000313" key="3">
    <source>
        <dbReference type="Proteomes" id="UP000092498"/>
    </source>
</evidence>
<dbReference type="RefSeq" id="WP_066766911.1">
    <property type="nucleotide sequence ID" value="NZ_CP013244.1"/>
</dbReference>
<dbReference type="EMBL" id="CP013244">
    <property type="protein sequence ID" value="ANP44586.1"/>
    <property type="molecule type" value="Genomic_DNA"/>
</dbReference>
<dbReference type="OrthoDB" id="8479824at2"/>
<evidence type="ECO:0000313" key="2">
    <source>
        <dbReference type="EMBL" id="ANP44586.1"/>
    </source>
</evidence>
<keyword evidence="1" id="KW-0472">Membrane</keyword>
<dbReference type="STRING" id="1759059.ATE48_00915"/>
<keyword evidence="3" id="KW-1185">Reference proteome</keyword>
<dbReference type="Proteomes" id="UP000092498">
    <property type="component" value="Chromosome"/>
</dbReference>
<sequence length="138" mass="15273">MLWIEGLVALVFTLAFVVHAFFAFKPEQVEHHPTRVRIGAAIQGLSIGLLVGFVVVPLRMGYMDFRGFDPGLSPAMSSLSFVPAFLMLVIIRRGALLKMPVLSTYLRAYRRASLLKSRDDANKALAKLDEIEGRRAAA</sequence>
<name>A0A1B1ADF6_9PROT</name>
<keyword evidence="1" id="KW-1133">Transmembrane helix</keyword>
<keyword evidence="1" id="KW-0812">Transmembrane</keyword>